<keyword evidence="5" id="KW-0443">Lipid metabolism</keyword>
<name>A0A167VMC9_9AGAM</name>
<dbReference type="Proteomes" id="UP000076532">
    <property type="component" value="Unassembled WGS sequence"/>
</dbReference>
<evidence type="ECO:0000256" key="1">
    <source>
        <dbReference type="ARBA" id="ARBA00001024"/>
    </source>
</evidence>
<dbReference type="PANTHER" id="PTHR34853">
    <property type="match status" value="1"/>
</dbReference>
<evidence type="ECO:0000313" key="6">
    <source>
        <dbReference type="EMBL" id="KZP05168.1"/>
    </source>
</evidence>
<evidence type="ECO:0000256" key="3">
    <source>
        <dbReference type="ARBA" id="ARBA00022801"/>
    </source>
</evidence>
<dbReference type="GO" id="GO:0004806">
    <property type="term" value="F:triacylglycerol lipase activity"/>
    <property type="evidence" value="ECO:0007669"/>
    <property type="project" value="UniProtKB-EC"/>
</dbReference>
<dbReference type="AlphaFoldDB" id="A0A167VMC9"/>
<keyword evidence="3" id="KW-0378">Hydrolase</keyword>
<dbReference type="EC" id="3.1.1.3" evidence="2"/>
<dbReference type="OrthoDB" id="2373480at2759"/>
<dbReference type="GO" id="GO:0016042">
    <property type="term" value="P:lipid catabolic process"/>
    <property type="evidence" value="ECO:0007669"/>
    <property type="project" value="UniProtKB-KW"/>
</dbReference>
<proteinExistence type="predicted"/>
<evidence type="ECO:0000256" key="2">
    <source>
        <dbReference type="ARBA" id="ARBA00013279"/>
    </source>
</evidence>
<dbReference type="Pfam" id="PF03583">
    <property type="entry name" value="LIP"/>
    <property type="match status" value="1"/>
</dbReference>
<reference evidence="6 7" key="1">
    <citation type="journal article" date="2016" name="Mol. Biol. Evol.">
        <title>Comparative Genomics of Early-Diverging Mushroom-Forming Fungi Provides Insights into the Origins of Lignocellulose Decay Capabilities.</title>
        <authorList>
            <person name="Nagy L.G."/>
            <person name="Riley R."/>
            <person name="Tritt A."/>
            <person name="Adam C."/>
            <person name="Daum C."/>
            <person name="Floudas D."/>
            <person name="Sun H."/>
            <person name="Yadav J.S."/>
            <person name="Pangilinan J."/>
            <person name="Larsson K.H."/>
            <person name="Matsuura K."/>
            <person name="Barry K."/>
            <person name="Labutti K."/>
            <person name="Kuo R."/>
            <person name="Ohm R.A."/>
            <person name="Bhattacharya S.S."/>
            <person name="Shirouzu T."/>
            <person name="Yoshinaga Y."/>
            <person name="Martin F.M."/>
            <person name="Grigoriev I.V."/>
            <person name="Hibbett D.S."/>
        </authorList>
    </citation>
    <scope>NUCLEOTIDE SEQUENCE [LARGE SCALE GENOMIC DNA]</scope>
    <source>
        <strain evidence="6 7">CBS 109695</strain>
    </source>
</reference>
<comment type="catalytic activity">
    <reaction evidence="1">
        <text>a triacylglycerol + H2O = a diacylglycerol + a fatty acid + H(+)</text>
        <dbReference type="Rhea" id="RHEA:12044"/>
        <dbReference type="ChEBI" id="CHEBI:15377"/>
        <dbReference type="ChEBI" id="CHEBI:15378"/>
        <dbReference type="ChEBI" id="CHEBI:17855"/>
        <dbReference type="ChEBI" id="CHEBI:18035"/>
        <dbReference type="ChEBI" id="CHEBI:28868"/>
        <dbReference type="EC" id="3.1.1.3"/>
    </reaction>
</comment>
<dbReference type="Gene3D" id="3.40.50.1820">
    <property type="entry name" value="alpha/beta hydrolase"/>
    <property type="match status" value="1"/>
</dbReference>
<gene>
    <name evidence="6" type="ORF">FIBSPDRAFT_843245</name>
</gene>
<dbReference type="SUPFAM" id="SSF53474">
    <property type="entry name" value="alpha/beta-Hydrolases"/>
    <property type="match status" value="1"/>
</dbReference>
<dbReference type="InterPro" id="IPR005152">
    <property type="entry name" value="Lipase_secreted"/>
</dbReference>
<keyword evidence="4" id="KW-0442">Lipid degradation</keyword>
<dbReference type="PIRSF" id="PIRSF029171">
    <property type="entry name" value="Esterase_LipA"/>
    <property type="match status" value="1"/>
</dbReference>
<protein>
    <recommendedName>
        <fullName evidence="2">triacylglycerol lipase</fullName>
        <ecNumber evidence="2">3.1.1.3</ecNumber>
    </recommendedName>
</protein>
<dbReference type="EMBL" id="KV417857">
    <property type="protein sequence ID" value="KZP05168.1"/>
    <property type="molecule type" value="Genomic_DNA"/>
</dbReference>
<dbReference type="Gene3D" id="1.10.260.130">
    <property type="match status" value="1"/>
</dbReference>
<keyword evidence="7" id="KW-1185">Reference proteome</keyword>
<evidence type="ECO:0000313" key="7">
    <source>
        <dbReference type="Proteomes" id="UP000076532"/>
    </source>
</evidence>
<organism evidence="6 7">
    <name type="scientific">Athelia psychrophila</name>
    <dbReference type="NCBI Taxonomy" id="1759441"/>
    <lineage>
        <taxon>Eukaryota</taxon>
        <taxon>Fungi</taxon>
        <taxon>Dikarya</taxon>
        <taxon>Basidiomycota</taxon>
        <taxon>Agaricomycotina</taxon>
        <taxon>Agaricomycetes</taxon>
        <taxon>Agaricomycetidae</taxon>
        <taxon>Atheliales</taxon>
        <taxon>Atheliaceae</taxon>
        <taxon>Athelia</taxon>
    </lineage>
</organism>
<dbReference type="InterPro" id="IPR029058">
    <property type="entry name" value="AB_hydrolase_fold"/>
</dbReference>
<accession>A0A167VMC9</accession>
<dbReference type="PANTHER" id="PTHR34853:SF5">
    <property type="entry name" value="LIP-DOMAIN-CONTAINING PROTEIN-RELATED"/>
    <property type="match status" value="1"/>
</dbReference>
<evidence type="ECO:0000256" key="4">
    <source>
        <dbReference type="ARBA" id="ARBA00022963"/>
    </source>
</evidence>
<sequence>MRRGSLIEYLPNTLKMLRINSLFIALLGIAQVTLGAAVLTPDNDPFYQPPAGFASSAPGTVFKNRTAPSGIAGINAVQILYRTSYINNTATATVATILTNSSATRDKLVAYDDYEDSANTACAPSYLFNTNNGNAEFGPLGVEVTNGLANGWTLVIADYEGINSAFGSGRQEGYAILDGLRAALSYAPAGISQNATIGGYGYSGGAIATGWAASLQPTYAPELNVVGWAIGGTPANVTSTMQNVEGTTFAGFAAAGIAGTISGYPAVGARFNEIATPIGQAAIAKARSQCATSDLVTFLLEDFETTVYQNLGDQLLYDPTIAAALANGTMGINADETPKAPVYMYHGKSDEVIPYDSALKAANAWCAFGASVEFVTGTGGTGHLGTEAALISNATSWLDLRLSGIPPATGCSNASWPALGNPLKRDGASTSSIERFGVGDEKVIADILERHEEGREIPGLWSYLRIF</sequence>
<evidence type="ECO:0000256" key="5">
    <source>
        <dbReference type="ARBA" id="ARBA00023098"/>
    </source>
</evidence>